<dbReference type="Proteomes" id="UP001221898">
    <property type="component" value="Unassembled WGS sequence"/>
</dbReference>
<sequence>MSRPLLLRAPPTGRSDGPPVDQMDQLCPALPLTTPEPPHLYTCLQHKVVRTATKIQFRPGPVFIKRLSRSADLGSVLLGSKVKVRVWTGGNLILDPSRESAWMANAIRSAHFAHVIQRMRAAQYPLRNATASHNCDCLLA</sequence>
<protein>
    <submittedName>
        <fullName evidence="2">Uncharacterized protein</fullName>
    </submittedName>
</protein>
<dbReference type="EMBL" id="JAINUG010000111">
    <property type="protein sequence ID" value="KAJ8395953.1"/>
    <property type="molecule type" value="Genomic_DNA"/>
</dbReference>
<evidence type="ECO:0000313" key="2">
    <source>
        <dbReference type="EMBL" id="KAJ8395953.1"/>
    </source>
</evidence>
<reference evidence="2" key="1">
    <citation type="journal article" date="2023" name="Science">
        <title>Genome structures resolve the early diversification of teleost fishes.</title>
        <authorList>
            <person name="Parey E."/>
            <person name="Louis A."/>
            <person name="Montfort J."/>
            <person name="Bouchez O."/>
            <person name="Roques C."/>
            <person name="Iampietro C."/>
            <person name="Lluch J."/>
            <person name="Castinel A."/>
            <person name="Donnadieu C."/>
            <person name="Desvignes T."/>
            <person name="Floi Bucao C."/>
            <person name="Jouanno E."/>
            <person name="Wen M."/>
            <person name="Mejri S."/>
            <person name="Dirks R."/>
            <person name="Jansen H."/>
            <person name="Henkel C."/>
            <person name="Chen W.J."/>
            <person name="Zahm M."/>
            <person name="Cabau C."/>
            <person name="Klopp C."/>
            <person name="Thompson A.W."/>
            <person name="Robinson-Rechavi M."/>
            <person name="Braasch I."/>
            <person name="Lecointre G."/>
            <person name="Bobe J."/>
            <person name="Postlethwait J.H."/>
            <person name="Berthelot C."/>
            <person name="Roest Crollius H."/>
            <person name="Guiguen Y."/>
        </authorList>
    </citation>
    <scope>NUCLEOTIDE SEQUENCE</scope>
    <source>
        <strain evidence="2">NC1722</strain>
    </source>
</reference>
<name>A0AAD7WGI1_9TELE</name>
<gene>
    <name evidence="2" type="ORF">AAFF_G00026610</name>
</gene>
<evidence type="ECO:0000313" key="3">
    <source>
        <dbReference type="Proteomes" id="UP001221898"/>
    </source>
</evidence>
<dbReference type="AlphaFoldDB" id="A0AAD7WGI1"/>
<evidence type="ECO:0000256" key="1">
    <source>
        <dbReference type="SAM" id="MobiDB-lite"/>
    </source>
</evidence>
<feature type="region of interest" description="Disordered" evidence="1">
    <location>
        <begin position="1"/>
        <end position="21"/>
    </location>
</feature>
<keyword evidence="3" id="KW-1185">Reference proteome</keyword>
<organism evidence="2 3">
    <name type="scientific">Aldrovandia affinis</name>
    <dbReference type="NCBI Taxonomy" id="143900"/>
    <lineage>
        <taxon>Eukaryota</taxon>
        <taxon>Metazoa</taxon>
        <taxon>Chordata</taxon>
        <taxon>Craniata</taxon>
        <taxon>Vertebrata</taxon>
        <taxon>Euteleostomi</taxon>
        <taxon>Actinopterygii</taxon>
        <taxon>Neopterygii</taxon>
        <taxon>Teleostei</taxon>
        <taxon>Notacanthiformes</taxon>
        <taxon>Halosauridae</taxon>
        <taxon>Aldrovandia</taxon>
    </lineage>
</organism>
<comment type="caution">
    <text evidence="2">The sequence shown here is derived from an EMBL/GenBank/DDBJ whole genome shotgun (WGS) entry which is preliminary data.</text>
</comment>
<accession>A0AAD7WGI1</accession>
<proteinExistence type="predicted"/>